<evidence type="ECO:0000313" key="1">
    <source>
        <dbReference type="EMBL" id="KAG1806326.1"/>
    </source>
</evidence>
<sequence length="385" mass="43272">MLETADAHSVVISFICLACHSKATLKSPAPFYGGKEVLPSFLHLNSKYEMTSSSIMAARPIAFIYFILSSEDPICMPVSIISPKENGSGLEYVVMTVSHVLSTVLSAYSTVLKNDHIVFLVCGSVFVHPKPYNQLMSAVLHFEFASAIVFTAKHFQPLVASSFFLVFVELVLVEQLCVHKTFPELLSLSGHLGLHTKVILVTLDPTSLHHQLECTIFACAHTQTQPWGIEVPMQCPQCGSIKSWSEKIALTSAVTSELSVTRFHGELSKDHQVWMVLGTIYILFTSFDNRKMQEPEILAEHKEDCLAAKDPKRHVVVKFFKIHYYHQFITDEDDRKAEVDILCAEQEGYQSAVSQEEREANAHPKDASFYKKQLTDWDVAQKLFK</sequence>
<dbReference type="GeneID" id="64593313"/>
<dbReference type="AlphaFoldDB" id="A0A9P7DY71"/>
<keyword evidence="2" id="KW-1185">Reference proteome</keyword>
<dbReference type="RefSeq" id="XP_041166797.1">
    <property type="nucleotide sequence ID" value="XM_041299549.1"/>
</dbReference>
<name>A0A9P7DY71_9AGAM</name>
<reference evidence="1" key="1">
    <citation type="journal article" date="2020" name="New Phytol.">
        <title>Comparative genomics reveals dynamic genome evolution in host specialist ectomycorrhizal fungi.</title>
        <authorList>
            <person name="Lofgren L.A."/>
            <person name="Nguyen N.H."/>
            <person name="Vilgalys R."/>
            <person name="Ruytinx J."/>
            <person name="Liao H.L."/>
            <person name="Branco S."/>
            <person name="Kuo A."/>
            <person name="LaButti K."/>
            <person name="Lipzen A."/>
            <person name="Andreopoulos W."/>
            <person name="Pangilinan J."/>
            <person name="Riley R."/>
            <person name="Hundley H."/>
            <person name="Na H."/>
            <person name="Barry K."/>
            <person name="Grigoriev I.V."/>
            <person name="Stajich J.E."/>
            <person name="Kennedy P.G."/>
        </authorList>
    </citation>
    <scope>NUCLEOTIDE SEQUENCE</scope>
    <source>
        <strain evidence="1">S12</strain>
    </source>
</reference>
<evidence type="ECO:0000313" key="2">
    <source>
        <dbReference type="Proteomes" id="UP000719766"/>
    </source>
</evidence>
<organism evidence="1 2">
    <name type="scientific">Suillus plorans</name>
    <dbReference type="NCBI Taxonomy" id="116603"/>
    <lineage>
        <taxon>Eukaryota</taxon>
        <taxon>Fungi</taxon>
        <taxon>Dikarya</taxon>
        <taxon>Basidiomycota</taxon>
        <taxon>Agaricomycotina</taxon>
        <taxon>Agaricomycetes</taxon>
        <taxon>Agaricomycetidae</taxon>
        <taxon>Boletales</taxon>
        <taxon>Suillineae</taxon>
        <taxon>Suillaceae</taxon>
        <taxon>Suillus</taxon>
    </lineage>
</organism>
<gene>
    <name evidence="1" type="ORF">HD556DRAFT_1302831</name>
</gene>
<dbReference type="OrthoDB" id="2691791at2759"/>
<dbReference type="Proteomes" id="UP000719766">
    <property type="component" value="Unassembled WGS sequence"/>
</dbReference>
<protein>
    <submittedName>
        <fullName evidence="1">Uncharacterized protein</fullName>
    </submittedName>
</protein>
<dbReference type="EMBL" id="JABBWE010000002">
    <property type="protein sequence ID" value="KAG1806326.1"/>
    <property type="molecule type" value="Genomic_DNA"/>
</dbReference>
<proteinExistence type="predicted"/>
<accession>A0A9P7DY71</accession>
<comment type="caution">
    <text evidence="1">The sequence shown here is derived from an EMBL/GenBank/DDBJ whole genome shotgun (WGS) entry which is preliminary data.</text>
</comment>